<dbReference type="EMBL" id="JBBAYM010000035">
    <property type="protein sequence ID" value="MEI5615237.1"/>
    <property type="molecule type" value="Genomic_DNA"/>
</dbReference>
<evidence type="ECO:0000256" key="1">
    <source>
        <dbReference type="SAM" id="Phobius"/>
    </source>
</evidence>
<evidence type="ECO:0000313" key="2">
    <source>
        <dbReference type="EMBL" id="MEI5615237.1"/>
    </source>
</evidence>
<keyword evidence="1" id="KW-0472">Membrane</keyword>
<dbReference type="InterPro" id="IPR010773">
    <property type="entry name" value="Mycophage_PG1_Gp7"/>
</dbReference>
<feature type="transmembrane region" description="Helical" evidence="1">
    <location>
        <begin position="80"/>
        <end position="98"/>
    </location>
</feature>
<dbReference type="Pfam" id="PF07098">
    <property type="entry name" value="DUF1360"/>
    <property type="match status" value="1"/>
</dbReference>
<protein>
    <submittedName>
        <fullName evidence="2">DUF1360 domain-containing protein</fullName>
    </submittedName>
</protein>
<keyword evidence="3" id="KW-1185">Reference proteome</keyword>
<keyword evidence="1" id="KW-0812">Transmembrane</keyword>
<reference evidence="2 3" key="1">
    <citation type="submission" date="2024-03" db="EMBL/GenBank/DDBJ databases">
        <title>First Report of Pectobacterium brasiliscabiei causing potato scab in china.</title>
        <authorList>
            <person name="Handique U."/>
        </authorList>
    </citation>
    <scope>NUCLEOTIDE SEQUENCE [LARGE SCALE GENOMIC DNA]</scope>
    <source>
        <strain evidence="2 3">ZRIMU1503</strain>
    </source>
</reference>
<organism evidence="2 3">
    <name type="scientific">Streptomyces brasiliscabiei</name>
    <dbReference type="NCBI Taxonomy" id="2736302"/>
    <lineage>
        <taxon>Bacteria</taxon>
        <taxon>Bacillati</taxon>
        <taxon>Actinomycetota</taxon>
        <taxon>Actinomycetes</taxon>
        <taxon>Kitasatosporales</taxon>
        <taxon>Streptomycetaceae</taxon>
        <taxon>Streptomyces</taxon>
    </lineage>
</organism>
<keyword evidence="1" id="KW-1133">Transmembrane helix</keyword>
<accession>A0ABU8GPW4</accession>
<sequence length="108" mass="12103">MIGIHELVFLALAGYRLTQLGVHDAILDPVRDKVLDWQTRRPESSARAFIVTLITCIYCLGWWLNGAVLAAWLIWPDNRVVQVGLTWFALAGAAALLNRWDDSRKAAS</sequence>
<evidence type="ECO:0000313" key="3">
    <source>
        <dbReference type="Proteomes" id="UP001365781"/>
    </source>
</evidence>
<gene>
    <name evidence="2" type="ORF">WB403_39570</name>
</gene>
<name>A0ABU8GPW4_9ACTN</name>
<comment type="caution">
    <text evidence="2">The sequence shown here is derived from an EMBL/GenBank/DDBJ whole genome shotgun (WGS) entry which is preliminary data.</text>
</comment>
<feature type="transmembrane region" description="Helical" evidence="1">
    <location>
        <begin position="48"/>
        <end position="74"/>
    </location>
</feature>
<proteinExistence type="predicted"/>
<dbReference type="RefSeq" id="WP_336558600.1">
    <property type="nucleotide sequence ID" value="NZ_JBBAYL010000024.1"/>
</dbReference>
<dbReference type="Proteomes" id="UP001365781">
    <property type="component" value="Unassembled WGS sequence"/>
</dbReference>